<dbReference type="SUPFAM" id="SSF51735">
    <property type="entry name" value="NAD(P)-binding Rossmann-fold domains"/>
    <property type="match status" value="1"/>
</dbReference>
<dbReference type="PANTHER" id="PTHR43000">
    <property type="entry name" value="DTDP-D-GLUCOSE 4,6-DEHYDRATASE-RELATED"/>
    <property type="match status" value="1"/>
</dbReference>
<dbReference type="EMBL" id="JBBLZC010000021">
    <property type="protein sequence ID" value="MEK0085041.1"/>
    <property type="molecule type" value="Genomic_DNA"/>
</dbReference>
<reference evidence="4 5" key="1">
    <citation type="submission" date="2024-01" db="EMBL/GenBank/DDBJ databases">
        <title>Multi-omics insights into the function and evolution of sodium benzoate biodegradation pathways in Benzoatithermus flavus gen. nov., sp. nov. from hot spring.</title>
        <authorList>
            <person name="Hu C.-J."/>
            <person name="Li W.-J."/>
        </authorList>
    </citation>
    <scope>NUCLEOTIDE SEQUENCE [LARGE SCALE GENOMIC DNA]</scope>
    <source>
        <strain evidence="4 5">SYSU G07066</strain>
    </source>
</reference>
<protein>
    <submittedName>
        <fullName evidence="4">NAD-dependent epimerase/dehydratase family protein</fullName>
    </submittedName>
</protein>
<name>A0ABU8XV20_9PROT</name>
<organism evidence="4 5">
    <name type="scientific">Benzoatithermus flavus</name>
    <dbReference type="NCBI Taxonomy" id="3108223"/>
    <lineage>
        <taxon>Bacteria</taxon>
        <taxon>Pseudomonadati</taxon>
        <taxon>Pseudomonadota</taxon>
        <taxon>Alphaproteobacteria</taxon>
        <taxon>Geminicoccales</taxon>
        <taxon>Geminicoccaceae</taxon>
        <taxon>Benzoatithermus</taxon>
    </lineage>
</organism>
<keyword evidence="5" id="KW-1185">Reference proteome</keyword>
<gene>
    <name evidence="4" type="ORF">U1T56_17945</name>
</gene>
<dbReference type="Gene3D" id="3.40.50.720">
    <property type="entry name" value="NAD(P)-binding Rossmann-like Domain"/>
    <property type="match status" value="1"/>
</dbReference>
<evidence type="ECO:0000256" key="1">
    <source>
        <dbReference type="ARBA" id="ARBA00005125"/>
    </source>
</evidence>
<proteinExistence type="inferred from homology"/>
<sequence length="328" mass="35773">MRLLITGGTGFIGSRTALWAKALGHEVRVTGMRNTPAETANHDELRSAGIEVLLTGLEALAEPDGPLRGVDAVIHLAAAQHEMNVPDDYFFSVNVDGTAALLEASRQAGVGRFVYGSTIGVYGRRQGRLDETTPPAPDNIYGRTKLKAEELVLSRKGELPVVAVRISETYGPGDRRLLKLFRAIRKGTFLNVGDGRNLHHPIFVDDLAQGLLLAAEHPRAPGEVFVLPGRDIVTTDEMVAAIAAAVGRAMPKVRLPAWPFMVAALVLETSLRPLGIQPPLHRRRMDFFLKSFNFDGSKAQRVLGFEPRVGFREGAARTARWYEAIGEL</sequence>
<evidence type="ECO:0000313" key="4">
    <source>
        <dbReference type="EMBL" id="MEK0085041.1"/>
    </source>
</evidence>
<feature type="domain" description="NAD-dependent epimerase/dehydratase" evidence="3">
    <location>
        <begin position="4"/>
        <end position="226"/>
    </location>
</feature>
<accession>A0ABU8XV20</accession>
<comment type="caution">
    <text evidence="4">The sequence shown here is derived from an EMBL/GenBank/DDBJ whole genome shotgun (WGS) entry which is preliminary data.</text>
</comment>
<dbReference type="Proteomes" id="UP001375743">
    <property type="component" value="Unassembled WGS sequence"/>
</dbReference>
<evidence type="ECO:0000259" key="3">
    <source>
        <dbReference type="Pfam" id="PF01370"/>
    </source>
</evidence>
<dbReference type="InterPro" id="IPR001509">
    <property type="entry name" value="Epimerase_deHydtase"/>
</dbReference>
<comment type="pathway">
    <text evidence="1">Bacterial outer membrane biogenesis; LPS O-antigen biosynthesis.</text>
</comment>
<evidence type="ECO:0000313" key="5">
    <source>
        <dbReference type="Proteomes" id="UP001375743"/>
    </source>
</evidence>
<dbReference type="Pfam" id="PF01370">
    <property type="entry name" value="Epimerase"/>
    <property type="match status" value="1"/>
</dbReference>
<evidence type="ECO:0000256" key="2">
    <source>
        <dbReference type="ARBA" id="ARBA00007637"/>
    </source>
</evidence>
<dbReference type="RefSeq" id="WP_418160888.1">
    <property type="nucleotide sequence ID" value="NZ_JBBLZC010000021.1"/>
</dbReference>
<comment type="similarity">
    <text evidence="2">Belongs to the NAD(P)-dependent epimerase/dehydratase family.</text>
</comment>
<dbReference type="InterPro" id="IPR036291">
    <property type="entry name" value="NAD(P)-bd_dom_sf"/>
</dbReference>